<feature type="compositionally biased region" description="Polar residues" evidence="6">
    <location>
        <begin position="11"/>
        <end position="22"/>
    </location>
</feature>
<dbReference type="GO" id="GO:0006412">
    <property type="term" value="P:translation"/>
    <property type="evidence" value="ECO:0007669"/>
    <property type="project" value="UniProtKB-UniRule"/>
</dbReference>
<evidence type="ECO:0000256" key="5">
    <source>
        <dbReference type="HAMAP-Rule" id="MF_00373"/>
    </source>
</evidence>
<dbReference type="InterPro" id="IPR034704">
    <property type="entry name" value="Ribosomal_bL28/bL31-like_sf"/>
</dbReference>
<evidence type="ECO:0000313" key="10">
    <source>
        <dbReference type="Proteomes" id="UP000078529"/>
    </source>
</evidence>
<protein>
    <recommendedName>
        <fullName evidence="4 5">Large ribosomal subunit protein bL28</fullName>
    </recommendedName>
</protein>
<dbReference type="HAMAP" id="MF_00373">
    <property type="entry name" value="Ribosomal_bL28"/>
    <property type="match status" value="1"/>
</dbReference>
<dbReference type="AlphaFoldDB" id="A0A175RW75"/>
<evidence type="ECO:0000256" key="1">
    <source>
        <dbReference type="ARBA" id="ARBA00008760"/>
    </source>
</evidence>
<accession>A0A175RW75</accession>
<dbReference type="GO" id="GO:0022625">
    <property type="term" value="C:cytosolic large ribosomal subunit"/>
    <property type="evidence" value="ECO:0007669"/>
    <property type="project" value="TreeGrafter"/>
</dbReference>
<reference evidence="9 10" key="1">
    <citation type="journal article" date="2016" name="Front. Microbiol.">
        <title>Genomic Resource of Rice Seed Associated Bacteria.</title>
        <authorList>
            <person name="Midha S."/>
            <person name="Bansal K."/>
            <person name="Sharma S."/>
            <person name="Kumar N."/>
            <person name="Patil P.P."/>
            <person name="Chaudhry V."/>
            <person name="Patil P.B."/>
        </authorList>
    </citation>
    <scope>NUCLEOTIDE SEQUENCE [LARGE SCALE GENOMIC DNA]</scope>
    <source>
        <strain evidence="7 9">NS226</strain>
        <strain evidence="8 10">NS365</strain>
    </source>
</reference>
<comment type="similarity">
    <text evidence="1 5">Belongs to the bacterial ribosomal protein bL28 family.</text>
</comment>
<dbReference type="PANTHER" id="PTHR13528">
    <property type="entry name" value="39S RIBOSOMAL PROTEIN L28, MITOCHONDRIAL"/>
    <property type="match status" value="1"/>
</dbReference>
<evidence type="ECO:0000256" key="4">
    <source>
        <dbReference type="ARBA" id="ARBA00035174"/>
    </source>
</evidence>
<feature type="region of interest" description="Disordered" evidence="6">
    <location>
        <begin position="1"/>
        <end position="23"/>
    </location>
</feature>
<dbReference type="Proteomes" id="UP000078272">
    <property type="component" value="Unassembled WGS sequence"/>
</dbReference>
<evidence type="ECO:0000313" key="9">
    <source>
        <dbReference type="Proteomes" id="UP000078272"/>
    </source>
</evidence>
<evidence type="ECO:0000256" key="3">
    <source>
        <dbReference type="ARBA" id="ARBA00023274"/>
    </source>
</evidence>
<comment type="caution">
    <text evidence="8">The sequence shown here is derived from an EMBL/GenBank/DDBJ whole genome shotgun (WGS) entry which is preliminary data.</text>
</comment>
<sequence>MSRACELTGKAVQSGNNVSHANNKTRRRFLPNLCQVTLISDALGQRFRLRVSAHALRSVEHRGGLDAFLAKAAEIELSPRARLLKRQIAKKVAGEAQAA</sequence>
<evidence type="ECO:0000256" key="6">
    <source>
        <dbReference type="SAM" id="MobiDB-lite"/>
    </source>
</evidence>
<dbReference type="EMBL" id="LDPZ01000020">
    <property type="protein sequence ID" value="KTQ95828.1"/>
    <property type="molecule type" value="Genomic_DNA"/>
</dbReference>
<dbReference type="GO" id="GO:0003735">
    <property type="term" value="F:structural constituent of ribosome"/>
    <property type="evidence" value="ECO:0007669"/>
    <property type="project" value="InterPro"/>
</dbReference>
<proteinExistence type="inferred from homology"/>
<dbReference type="InterPro" id="IPR026569">
    <property type="entry name" value="Ribosomal_bL28"/>
</dbReference>
<gene>
    <name evidence="5" type="primary">rpmB</name>
    <name evidence="7" type="ORF">NS226_09870</name>
    <name evidence="8" type="ORF">NS365_02115</name>
</gene>
<dbReference type="Pfam" id="PF00830">
    <property type="entry name" value="Ribosomal_L28"/>
    <property type="match status" value="1"/>
</dbReference>
<organism evidence="8 10">
    <name type="scientific">Aureimonas ureilytica</name>
    <dbReference type="NCBI Taxonomy" id="401562"/>
    <lineage>
        <taxon>Bacteria</taxon>
        <taxon>Pseudomonadati</taxon>
        <taxon>Pseudomonadota</taxon>
        <taxon>Alphaproteobacteria</taxon>
        <taxon>Hyphomicrobiales</taxon>
        <taxon>Aurantimonadaceae</taxon>
        <taxon>Aureimonas</taxon>
    </lineage>
</organism>
<keyword evidence="3 5" id="KW-0687">Ribonucleoprotein</keyword>
<dbReference type="Proteomes" id="UP000078529">
    <property type="component" value="Unassembled WGS sequence"/>
</dbReference>
<dbReference type="Gene3D" id="2.30.170.40">
    <property type="entry name" value="Ribosomal protein L28/L24"/>
    <property type="match status" value="1"/>
</dbReference>
<name>A0A175RW75_9HYPH</name>
<dbReference type="STRING" id="401562.NS365_02115"/>
<keyword evidence="10" id="KW-1185">Reference proteome</keyword>
<dbReference type="SUPFAM" id="SSF143800">
    <property type="entry name" value="L28p-like"/>
    <property type="match status" value="1"/>
</dbReference>
<evidence type="ECO:0000313" key="8">
    <source>
        <dbReference type="EMBL" id="KTR08055.1"/>
    </source>
</evidence>
<dbReference type="EMBL" id="LDQA01000007">
    <property type="protein sequence ID" value="KTR08055.1"/>
    <property type="molecule type" value="Genomic_DNA"/>
</dbReference>
<dbReference type="PATRIC" id="fig|401562.3.peg.1445"/>
<dbReference type="RefSeq" id="WP_058598670.1">
    <property type="nucleotide sequence ID" value="NZ_LDPZ01000020.1"/>
</dbReference>
<dbReference type="eggNOG" id="COG0227">
    <property type="taxonomic scope" value="Bacteria"/>
</dbReference>
<evidence type="ECO:0000313" key="7">
    <source>
        <dbReference type="EMBL" id="KTQ95828.1"/>
    </source>
</evidence>
<evidence type="ECO:0000256" key="2">
    <source>
        <dbReference type="ARBA" id="ARBA00022980"/>
    </source>
</evidence>
<dbReference type="InterPro" id="IPR001383">
    <property type="entry name" value="Ribosomal_bL28_bact-type"/>
</dbReference>
<dbReference type="NCBIfam" id="TIGR00009">
    <property type="entry name" value="L28"/>
    <property type="match status" value="1"/>
</dbReference>
<dbReference type="OrthoDB" id="9805609at2"/>
<dbReference type="InterPro" id="IPR037147">
    <property type="entry name" value="Ribosomal_bL28_sf"/>
</dbReference>
<dbReference type="PANTHER" id="PTHR13528:SF2">
    <property type="entry name" value="LARGE RIBOSOMAL SUBUNIT PROTEIN BL28M"/>
    <property type="match status" value="1"/>
</dbReference>
<keyword evidence="2 5" id="KW-0689">Ribosomal protein</keyword>